<reference evidence="3 4" key="1">
    <citation type="submission" date="2016-06" db="EMBL/GenBank/DDBJ databases">
        <authorList>
            <person name="Haines A.N."/>
            <person name="Council K.R."/>
        </authorList>
    </citation>
    <scope>NUCLEOTIDE SEQUENCE [LARGE SCALE GENOMIC DNA]</scope>
    <source>
        <strain evidence="3 4">SP158-29</strain>
    </source>
</reference>
<organism evidence="3 4">
    <name type="scientific">Streptococcus parauberis</name>
    <dbReference type="NCBI Taxonomy" id="1348"/>
    <lineage>
        <taxon>Bacteria</taxon>
        <taxon>Bacillati</taxon>
        <taxon>Bacillota</taxon>
        <taxon>Bacilli</taxon>
        <taxon>Lactobacillales</taxon>
        <taxon>Streptococcaceae</taxon>
        <taxon>Streptococcus</taxon>
    </lineage>
</organism>
<dbReference type="InterPro" id="IPR050270">
    <property type="entry name" value="DegV_domain_contain"/>
</dbReference>
<dbReference type="InterPro" id="IPR003797">
    <property type="entry name" value="DegV"/>
</dbReference>
<evidence type="ECO:0000313" key="4">
    <source>
        <dbReference type="Proteomes" id="UP000217465"/>
    </source>
</evidence>
<dbReference type="NCBIfam" id="TIGR00762">
    <property type="entry name" value="DegV"/>
    <property type="match status" value="1"/>
</dbReference>
<dbReference type="Gene3D" id="3.40.50.10440">
    <property type="entry name" value="Dihydroxyacetone kinase, domain 1"/>
    <property type="match status" value="1"/>
</dbReference>
<keyword evidence="2" id="KW-0446">Lipid-binding</keyword>
<protein>
    <submittedName>
        <fullName evidence="3">Fatty acid-binding protein</fullName>
    </submittedName>
</protein>
<dbReference type="AlphaFoldDB" id="A0A854WM79"/>
<accession>A0A854WM79</accession>
<dbReference type="Gene3D" id="3.30.1180.10">
    <property type="match status" value="1"/>
</dbReference>
<dbReference type="RefSeq" id="WP_076751778.1">
    <property type="nucleotide sequence ID" value="NZ_LHAE01000007.1"/>
</dbReference>
<dbReference type="PROSITE" id="PS51482">
    <property type="entry name" value="DEGV"/>
    <property type="match status" value="1"/>
</dbReference>
<evidence type="ECO:0000256" key="2">
    <source>
        <dbReference type="ARBA" id="ARBA00023121"/>
    </source>
</evidence>
<dbReference type="PANTHER" id="PTHR33434">
    <property type="entry name" value="DEGV DOMAIN-CONTAINING PROTEIN DR_1986-RELATED"/>
    <property type="match status" value="1"/>
</dbReference>
<dbReference type="Gene3D" id="2.20.28.50">
    <property type="entry name" value="degv family protein"/>
    <property type="match status" value="1"/>
</dbReference>
<dbReference type="InterPro" id="IPR043168">
    <property type="entry name" value="DegV_C"/>
</dbReference>
<dbReference type="Proteomes" id="UP000217465">
    <property type="component" value="Unassembled WGS sequence"/>
</dbReference>
<name>A0A854WM79_9STRE</name>
<sequence>MTFTILTDSTCDLSQEWSQANNIDILGLTVELNDQSYQTVGDQALDSNLLIEQMKKGAKPKTSQINVGTFEVYFKERAELKEPVLYLAFSSVLSGTYQSAVMAREIVLEEHPEAVIEIIDTLAAAGGEALLVLKADQARKSGKNLQETKTLIEGLAPRITSYFLVDDLYHLMRGGRLSKSSAILGSIASIKPILTIASEGTLVPISKVRGRKKAIRELLALALADVAEEPLVISYTGGSEQAEKLKATIEAESQVSEIILIPIGPVIGAHVGPDTLAIFSIGQYER</sequence>
<dbReference type="EMBL" id="NSGR01000010">
    <property type="protein sequence ID" value="PCH10584.1"/>
    <property type="molecule type" value="Genomic_DNA"/>
</dbReference>
<comment type="function">
    <text evidence="1">May bind long-chain fatty acids, such as palmitate, and may play a role in lipid transport or fatty acid metabolism.</text>
</comment>
<evidence type="ECO:0000256" key="1">
    <source>
        <dbReference type="ARBA" id="ARBA00003238"/>
    </source>
</evidence>
<evidence type="ECO:0000313" key="3">
    <source>
        <dbReference type="EMBL" id="PCH10584.1"/>
    </source>
</evidence>
<gene>
    <name evidence="3" type="ORF">A9Y57_01873</name>
</gene>
<dbReference type="SUPFAM" id="SSF82549">
    <property type="entry name" value="DAK1/DegV-like"/>
    <property type="match status" value="1"/>
</dbReference>
<proteinExistence type="predicted"/>
<comment type="caution">
    <text evidence="3">The sequence shown here is derived from an EMBL/GenBank/DDBJ whole genome shotgun (WGS) entry which is preliminary data.</text>
</comment>
<dbReference type="Pfam" id="PF02645">
    <property type="entry name" value="DegV"/>
    <property type="match status" value="1"/>
</dbReference>
<dbReference type="PANTHER" id="PTHR33434:SF3">
    <property type="entry name" value="DEGV DOMAIN-CONTAINING PROTEIN YITS"/>
    <property type="match status" value="1"/>
</dbReference>
<dbReference type="GO" id="GO:0008289">
    <property type="term" value="F:lipid binding"/>
    <property type="evidence" value="ECO:0007669"/>
    <property type="project" value="UniProtKB-KW"/>
</dbReference>